<reference evidence="3" key="1">
    <citation type="submission" date="2015-02" db="EMBL/GenBank/DDBJ databases">
        <title>Genome sequencing for Strongylocentrotus purpuratus.</title>
        <authorList>
            <person name="Murali S."/>
            <person name="Liu Y."/>
            <person name="Vee V."/>
            <person name="English A."/>
            <person name="Wang M."/>
            <person name="Skinner E."/>
            <person name="Han Y."/>
            <person name="Muzny D.M."/>
            <person name="Worley K.C."/>
            <person name="Gibbs R.A."/>
        </authorList>
    </citation>
    <scope>NUCLEOTIDE SEQUENCE</scope>
</reference>
<dbReference type="InterPro" id="IPR006816">
    <property type="entry name" value="ELMO_dom"/>
</dbReference>
<accession>A0A7M7NI83</accession>
<dbReference type="OMA" id="PRCRQIE"/>
<name>A0A7M7NI83_STRPU</name>
<dbReference type="Proteomes" id="UP000007110">
    <property type="component" value="Unassembled WGS sequence"/>
</dbReference>
<dbReference type="GO" id="GO:0005096">
    <property type="term" value="F:GTPase activator activity"/>
    <property type="evidence" value="ECO:0000318"/>
    <property type="project" value="GO_Central"/>
</dbReference>
<evidence type="ECO:0000313" key="2">
    <source>
        <dbReference type="EnsemblMetazoa" id="XP_030836884"/>
    </source>
</evidence>
<dbReference type="InParanoid" id="A0A7M7NI83"/>
<evidence type="ECO:0000313" key="3">
    <source>
        <dbReference type="Proteomes" id="UP000007110"/>
    </source>
</evidence>
<dbReference type="PANTHER" id="PTHR12771:SF51">
    <property type="entry name" value="LD01482P"/>
    <property type="match status" value="1"/>
</dbReference>
<reference evidence="2" key="2">
    <citation type="submission" date="2021-01" db="UniProtKB">
        <authorList>
            <consortium name="EnsemblMetazoa"/>
        </authorList>
    </citation>
    <scope>IDENTIFICATION</scope>
</reference>
<proteinExistence type="predicted"/>
<feature type="domain" description="ELMO" evidence="1">
    <location>
        <begin position="128"/>
        <end position="284"/>
    </location>
</feature>
<dbReference type="EnsemblMetazoa" id="XM_030981024">
    <property type="protein sequence ID" value="XP_030836884"/>
    <property type="gene ID" value="LOC591584"/>
</dbReference>
<dbReference type="Pfam" id="PF04727">
    <property type="entry name" value="ELMO_CED12"/>
    <property type="match status" value="1"/>
</dbReference>
<protein>
    <recommendedName>
        <fullName evidence="1">ELMO domain-containing protein</fullName>
    </recommendedName>
</protein>
<sequence length="300" mass="35209">MWNRIWLYVYFTWFHPMLKWVLRRATGKCELLRICCNSYTKTGHKTKDIENALKTSKLRTFQRMVVDDDLNISEAIKYTMSIKDISPKIYPEFSSTLKASLRQISGYSSLVRDIEALKKEKYSSANQSHEKSLQKLWDLMMPNTKLDQRITKQWGELGFQGDDPATDFRGMGILGLDNLVFFAENYNGEARQTMIHSQHPTLWYSYAIVGINLTSLVYDLLKDGLLREHFYYTITGEPAIYHFHRIYCQVFTEFDRFWFAEKPKSVMEFGSVRDKFEKKVVGLLMKNDNAILHNNYTGMS</sequence>
<dbReference type="OrthoDB" id="67155at2759"/>
<organism evidence="2 3">
    <name type="scientific">Strongylocentrotus purpuratus</name>
    <name type="common">Purple sea urchin</name>
    <dbReference type="NCBI Taxonomy" id="7668"/>
    <lineage>
        <taxon>Eukaryota</taxon>
        <taxon>Metazoa</taxon>
        <taxon>Echinodermata</taxon>
        <taxon>Eleutherozoa</taxon>
        <taxon>Echinozoa</taxon>
        <taxon>Echinoidea</taxon>
        <taxon>Euechinoidea</taxon>
        <taxon>Echinacea</taxon>
        <taxon>Camarodonta</taxon>
        <taxon>Echinidea</taxon>
        <taxon>Strongylocentrotidae</taxon>
        <taxon>Strongylocentrotus</taxon>
    </lineage>
</organism>
<dbReference type="InterPro" id="IPR050868">
    <property type="entry name" value="ELMO_domain-containing"/>
</dbReference>
<dbReference type="PROSITE" id="PS51335">
    <property type="entry name" value="ELMO"/>
    <property type="match status" value="1"/>
</dbReference>
<dbReference type="GeneID" id="591584"/>
<dbReference type="RefSeq" id="XP_030836884.1">
    <property type="nucleotide sequence ID" value="XM_030981024.1"/>
</dbReference>
<keyword evidence="3" id="KW-1185">Reference proteome</keyword>
<dbReference type="AlphaFoldDB" id="A0A7M7NI83"/>
<dbReference type="PANTHER" id="PTHR12771">
    <property type="entry name" value="ENGULFMENT AND CELL MOTILITY"/>
    <property type="match status" value="1"/>
</dbReference>
<dbReference type="KEGG" id="spu:591584"/>
<evidence type="ECO:0000259" key="1">
    <source>
        <dbReference type="PROSITE" id="PS51335"/>
    </source>
</evidence>